<evidence type="ECO:0000259" key="9">
    <source>
        <dbReference type="PROSITE" id="PS50979"/>
    </source>
</evidence>
<dbReference type="InterPro" id="IPR050856">
    <property type="entry name" value="Biotin_carboxylase_complex"/>
</dbReference>
<reference evidence="10" key="2">
    <citation type="submission" date="2017-05" db="UniProtKB">
        <authorList>
            <consortium name="EnsemblMetazoa"/>
        </authorList>
    </citation>
    <scope>IDENTIFICATION</scope>
</reference>
<dbReference type="EnsemblMetazoa" id="XM_019999364.1">
    <property type="protein sequence ID" value="XP_019854923.1"/>
    <property type="gene ID" value="LOC100638943"/>
</dbReference>
<dbReference type="PROSITE" id="PS50979">
    <property type="entry name" value="BC"/>
    <property type="match status" value="1"/>
</dbReference>
<dbReference type="FunFam" id="3.30.470.20:FF:000028">
    <property type="entry name" value="Methylcrotonoyl-CoA carboxylase subunit alpha, mitochondrial"/>
    <property type="match status" value="1"/>
</dbReference>
<accession>A0A1X7UEB3</accession>
<dbReference type="SUPFAM" id="SSF51230">
    <property type="entry name" value="Single hybrid motif"/>
    <property type="match status" value="1"/>
</dbReference>
<dbReference type="PANTHER" id="PTHR18866:SF33">
    <property type="entry name" value="METHYLCROTONOYL-COA CARBOXYLASE SUBUNIT ALPHA, MITOCHONDRIAL-RELATED"/>
    <property type="match status" value="1"/>
</dbReference>
<feature type="domain" description="Biotin carboxylation" evidence="9">
    <location>
        <begin position="46"/>
        <end position="493"/>
    </location>
</feature>
<dbReference type="InterPro" id="IPR005479">
    <property type="entry name" value="CPAse_ATP-bd"/>
</dbReference>
<dbReference type="PROSITE" id="PS00867">
    <property type="entry name" value="CPSASE_2"/>
    <property type="match status" value="1"/>
</dbReference>
<dbReference type="InterPro" id="IPR005482">
    <property type="entry name" value="Biotin_COase_C"/>
</dbReference>
<dbReference type="OrthoDB" id="196847at2759"/>
<dbReference type="PROSITE" id="PS50975">
    <property type="entry name" value="ATP_GRASP"/>
    <property type="match status" value="1"/>
</dbReference>
<dbReference type="InterPro" id="IPR005481">
    <property type="entry name" value="BC-like_N"/>
</dbReference>
<evidence type="ECO:0000256" key="5">
    <source>
        <dbReference type="ARBA" id="ARBA00023267"/>
    </source>
</evidence>
<dbReference type="InParanoid" id="A0A1X7UEB3"/>
<evidence type="ECO:0000259" key="7">
    <source>
        <dbReference type="PROSITE" id="PS50968"/>
    </source>
</evidence>
<dbReference type="Gene3D" id="3.30.1490.20">
    <property type="entry name" value="ATP-grasp fold, A domain"/>
    <property type="match status" value="1"/>
</dbReference>
<dbReference type="Gene3D" id="3.30.700.40">
    <property type="match status" value="1"/>
</dbReference>
<dbReference type="OMA" id="IYYDPML"/>
<keyword evidence="3 6" id="KW-0547">Nucleotide-binding</keyword>
<evidence type="ECO:0000256" key="4">
    <source>
        <dbReference type="ARBA" id="ARBA00022840"/>
    </source>
</evidence>
<dbReference type="Gene3D" id="2.40.50.100">
    <property type="match status" value="1"/>
</dbReference>
<comment type="cofactor">
    <cofactor evidence="1">
        <name>biotin</name>
        <dbReference type="ChEBI" id="CHEBI:57586"/>
    </cofactor>
</comment>
<dbReference type="FunFam" id="3.40.50.20:FF:000010">
    <property type="entry name" value="Propionyl-CoA carboxylase subunit alpha"/>
    <property type="match status" value="1"/>
</dbReference>
<dbReference type="InterPro" id="IPR011054">
    <property type="entry name" value="Rudment_hybrid_motif"/>
</dbReference>
<dbReference type="EnsemblMetazoa" id="Aqu2.1.25808_001">
    <property type="protein sequence ID" value="Aqu2.1.25808_001"/>
    <property type="gene ID" value="Aqu2.1.25808"/>
</dbReference>
<dbReference type="SMART" id="SM00878">
    <property type="entry name" value="Biotin_carb_C"/>
    <property type="match status" value="1"/>
</dbReference>
<dbReference type="PROSITE" id="PS50968">
    <property type="entry name" value="BIOTINYL_LIPOYL"/>
    <property type="match status" value="1"/>
</dbReference>
<protein>
    <recommendedName>
        <fullName evidence="12">Methylcrotonoyl-CoA carboxylase subunit alpha, mitochondrial</fullName>
    </recommendedName>
</protein>
<feature type="domain" description="ATP-grasp" evidence="8">
    <location>
        <begin position="165"/>
        <end position="363"/>
    </location>
</feature>
<gene>
    <name evidence="10" type="primary">100638943</name>
</gene>
<dbReference type="InterPro" id="IPR011761">
    <property type="entry name" value="ATP-grasp"/>
</dbReference>
<organism evidence="10">
    <name type="scientific">Amphimedon queenslandica</name>
    <name type="common">Sponge</name>
    <dbReference type="NCBI Taxonomy" id="400682"/>
    <lineage>
        <taxon>Eukaryota</taxon>
        <taxon>Metazoa</taxon>
        <taxon>Porifera</taxon>
        <taxon>Demospongiae</taxon>
        <taxon>Heteroscleromorpha</taxon>
        <taxon>Haplosclerida</taxon>
        <taxon>Niphatidae</taxon>
        <taxon>Amphimedon</taxon>
    </lineage>
</organism>
<dbReference type="GO" id="GO:0005524">
    <property type="term" value="F:ATP binding"/>
    <property type="evidence" value="ECO:0007669"/>
    <property type="project" value="UniProtKB-UniRule"/>
</dbReference>
<dbReference type="GO" id="GO:0004485">
    <property type="term" value="F:methylcrotonoyl-CoA carboxylase activity"/>
    <property type="evidence" value="ECO:0007669"/>
    <property type="project" value="TreeGrafter"/>
</dbReference>
<keyword evidence="11" id="KW-1185">Reference proteome</keyword>
<name>A0A1X7UEB3_AMPQE</name>
<dbReference type="STRING" id="400682.A0A1X7UEB3"/>
<keyword evidence="5" id="KW-0092">Biotin</keyword>
<dbReference type="GO" id="GO:0005739">
    <property type="term" value="C:mitochondrion"/>
    <property type="evidence" value="ECO:0007669"/>
    <property type="project" value="TreeGrafter"/>
</dbReference>
<dbReference type="CDD" id="cd06850">
    <property type="entry name" value="biotinyl_domain"/>
    <property type="match status" value="1"/>
</dbReference>
<dbReference type="SUPFAM" id="SSF56059">
    <property type="entry name" value="Glutathione synthetase ATP-binding domain-like"/>
    <property type="match status" value="1"/>
</dbReference>
<evidence type="ECO:0008006" key="12">
    <source>
        <dbReference type="Google" id="ProtNLM"/>
    </source>
</evidence>
<dbReference type="PANTHER" id="PTHR18866">
    <property type="entry name" value="CARBOXYLASE:PYRUVATE/ACETYL-COA/PROPIONYL-COA CARBOXYLASE"/>
    <property type="match status" value="1"/>
</dbReference>
<dbReference type="InterPro" id="IPR016185">
    <property type="entry name" value="PreATP-grasp_dom_sf"/>
</dbReference>
<keyword evidence="2" id="KW-0436">Ligase</keyword>
<evidence type="ECO:0000259" key="8">
    <source>
        <dbReference type="PROSITE" id="PS50975"/>
    </source>
</evidence>
<dbReference type="Gene3D" id="3.30.470.20">
    <property type="entry name" value="ATP-grasp fold, B domain"/>
    <property type="match status" value="1"/>
</dbReference>
<dbReference type="Pfam" id="PF02786">
    <property type="entry name" value="CPSase_L_D2"/>
    <property type="match status" value="1"/>
</dbReference>
<dbReference type="FunFam" id="3.30.1490.20:FF:000003">
    <property type="entry name" value="acetyl-CoA carboxylase isoform X1"/>
    <property type="match status" value="1"/>
</dbReference>
<dbReference type="GO" id="GO:0046872">
    <property type="term" value="F:metal ion binding"/>
    <property type="evidence" value="ECO:0007669"/>
    <property type="project" value="InterPro"/>
</dbReference>
<dbReference type="Pfam" id="PF02785">
    <property type="entry name" value="Biotin_carb_C"/>
    <property type="match status" value="1"/>
</dbReference>
<dbReference type="AlphaFoldDB" id="A0A1X7UEB3"/>
<dbReference type="Gene3D" id="3.40.50.20">
    <property type="match status" value="1"/>
</dbReference>
<sequence length="713" mass="78859">MASSGGLLFVLNRYSKIRPTRSWMGLVSRDYTSPWREQESDGQNRYFDKILVANRAEIACRVMRTAHRLGIETVAVYSEADKNSMHVAMAKEAHCIGSAPSSDSYLRMDRIIDVAKKTGSQAIHPGYGFLSENKNFAALCKDEGIEFIGPSPSAIEKMGVKRVSKEIMSTSSVPVVPGYFGKDQSNENLQLEADKIGYPVLIKADLGGGGKGMRIVNEREEFNMMLEACRSEALKSFNDDKVLLEKYLSKPRHVEVQVIGDKHGNILHLFERDCSVQRRHQKIIEEAPGPNISQSTRESIWSAAVRAAKAVDYVGAGTVEFIVDTQDETFYFMEMNTRLQVEHPITELITGTDLVELQLRVAAGHPLPLSQSDITCTGHAFEARIYAENPSESFSPSPGLLRHLATPSSSETVRIDTGVRQGDEVTAYYDPMIAKLVVWGPTRTLALNKLVQSLHNYQIVGVHSNLSFLTSLASHQSFIDADVHTGFIEQHRESLFPSNKGLSPRQQKLGILIMLALERYNNTRNLSLDPFNSTDGGRVNTMHHRKVSLKGKDEIFTGSVEYIGSDDFNISMDNSQWIPCSGQVRQKAGGLVFNGFIDNEKASADVVTTENTIHCFTNDGNSFSVEFPMPEYYNKSSSGDVGGVKSPPYSTRVNKVLVNVGDNVKKGQLLLTVEGMKMETNILSPIDGVVTEVLYNVEDVVAANSKVVEIIND</sequence>
<feature type="domain" description="Lipoyl-binding" evidence="7">
    <location>
        <begin position="641"/>
        <end position="711"/>
    </location>
</feature>
<dbReference type="Pfam" id="PF00364">
    <property type="entry name" value="Biotin_lipoyl"/>
    <property type="match status" value="1"/>
</dbReference>
<proteinExistence type="predicted"/>
<dbReference type="InterPro" id="IPR013815">
    <property type="entry name" value="ATP_grasp_subdomain_1"/>
</dbReference>
<dbReference type="InterPro" id="IPR000089">
    <property type="entry name" value="Biotin_lipoyl"/>
</dbReference>
<dbReference type="eggNOG" id="KOG0238">
    <property type="taxonomic scope" value="Eukaryota"/>
</dbReference>
<dbReference type="Proteomes" id="UP000007879">
    <property type="component" value="Unassembled WGS sequence"/>
</dbReference>
<dbReference type="InterPro" id="IPR011053">
    <property type="entry name" value="Single_hybrid_motif"/>
</dbReference>
<evidence type="ECO:0000313" key="11">
    <source>
        <dbReference type="Proteomes" id="UP000007879"/>
    </source>
</evidence>
<dbReference type="SUPFAM" id="SSF51246">
    <property type="entry name" value="Rudiment single hybrid motif"/>
    <property type="match status" value="1"/>
</dbReference>
<evidence type="ECO:0000256" key="2">
    <source>
        <dbReference type="ARBA" id="ARBA00022598"/>
    </source>
</evidence>
<evidence type="ECO:0000313" key="10">
    <source>
        <dbReference type="EnsemblMetazoa" id="Aqu2.1.25808_001"/>
    </source>
</evidence>
<dbReference type="SUPFAM" id="SSF52440">
    <property type="entry name" value="PreATP-grasp domain"/>
    <property type="match status" value="1"/>
</dbReference>
<dbReference type="KEGG" id="aqu:100638943"/>
<dbReference type="InterPro" id="IPR011764">
    <property type="entry name" value="Biotin_carboxylation_dom"/>
</dbReference>
<dbReference type="NCBIfam" id="NF006367">
    <property type="entry name" value="PRK08591.1"/>
    <property type="match status" value="1"/>
</dbReference>
<reference evidence="11" key="1">
    <citation type="journal article" date="2010" name="Nature">
        <title>The Amphimedon queenslandica genome and the evolution of animal complexity.</title>
        <authorList>
            <person name="Srivastava M."/>
            <person name="Simakov O."/>
            <person name="Chapman J."/>
            <person name="Fahey B."/>
            <person name="Gauthier M.E."/>
            <person name="Mitros T."/>
            <person name="Richards G.S."/>
            <person name="Conaco C."/>
            <person name="Dacre M."/>
            <person name="Hellsten U."/>
            <person name="Larroux C."/>
            <person name="Putnam N.H."/>
            <person name="Stanke M."/>
            <person name="Adamska M."/>
            <person name="Darling A."/>
            <person name="Degnan S.M."/>
            <person name="Oakley T.H."/>
            <person name="Plachetzki D.C."/>
            <person name="Zhai Y."/>
            <person name="Adamski M."/>
            <person name="Calcino A."/>
            <person name="Cummins S.F."/>
            <person name="Goodstein D.M."/>
            <person name="Harris C."/>
            <person name="Jackson D.J."/>
            <person name="Leys S.P."/>
            <person name="Shu S."/>
            <person name="Woodcroft B.J."/>
            <person name="Vervoort M."/>
            <person name="Kosik K.S."/>
            <person name="Manning G."/>
            <person name="Degnan B.M."/>
            <person name="Rokhsar D.S."/>
        </authorList>
    </citation>
    <scope>NUCLEOTIDE SEQUENCE [LARGE SCALE GENOMIC DNA]</scope>
</reference>
<keyword evidence="4 6" id="KW-0067">ATP-binding</keyword>
<evidence type="ECO:0000256" key="1">
    <source>
        <dbReference type="ARBA" id="ARBA00001953"/>
    </source>
</evidence>
<dbReference type="Pfam" id="PF00289">
    <property type="entry name" value="Biotin_carb_N"/>
    <property type="match status" value="1"/>
</dbReference>
<evidence type="ECO:0000256" key="3">
    <source>
        <dbReference type="ARBA" id="ARBA00022741"/>
    </source>
</evidence>
<evidence type="ECO:0000256" key="6">
    <source>
        <dbReference type="PROSITE-ProRule" id="PRU00409"/>
    </source>
</evidence>